<evidence type="ECO:0000313" key="18">
    <source>
        <dbReference type="EMBL" id="GGF68829.1"/>
    </source>
</evidence>
<evidence type="ECO:0000256" key="4">
    <source>
        <dbReference type="ARBA" id="ARBA00022475"/>
    </source>
</evidence>
<evidence type="ECO:0000256" key="15">
    <source>
        <dbReference type="NCBIfam" id="TIGR04265"/>
    </source>
</evidence>
<feature type="domain" description="PLD phosphodiesterase" evidence="17">
    <location>
        <begin position="405"/>
        <end position="432"/>
    </location>
</feature>
<keyword evidence="6" id="KW-0964">Secreted</keyword>
<evidence type="ECO:0000256" key="14">
    <source>
        <dbReference type="ARBA" id="ARBA00023264"/>
    </source>
</evidence>
<comment type="function">
    <text evidence="1">Could be a virulence factor.</text>
</comment>
<dbReference type="InterPro" id="IPR022924">
    <property type="entry name" value="Cardiolipin_synthase"/>
</dbReference>
<dbReference type="GO" id="GO:0032049">
    <property type="term" value="P:cardiolipin biosynthetic process"/>
    <property type="evidence" value="ECO:0007669"/>
    <property type="project" value="UniProtKB-UniRule"/>
</dbReference>
<evidence type="ECO:0000259" key="17">
    <source>
        <dbReference type="PROSITE" id="PS50035"/>
    </source>
</evidence>
<dbReference type="SUPFAM" id="SSF56024">
    <property type="entry name" value="Phospholipase D/nuclease"/>
    <property type="match status" value="2"/>
</dbReference>
<dbReference type="EMBL" id="BMCT01000004">
    <property type="protein sequence ID" value="GGF68829.1"/>
    <property type="molecule type" value="Genomic_DNA"/>
</dbReference>
<proteinExistence type="predicted"/>
<feature type="domain" description="PLD phosphodiesterase" evidence="17">
    <location>
        <begin position="229"/>
        <end position="256"/>
    </location>
</feature>
<dbReference type="InterPro" id="IPR025202">
    <property type="entry name" value="PLD-like_dom"/>
</dbReference>
<evidence type="ECO:0000256" key="3">
    <source>
        <dbReference type="ARBA" id="ARBA00004651"/>
    </source>
</evidence>
<dbReference type="GO" id="GO:0005886">
    <property type="term" value="C:plasma membrane"/>
    <property type="evidence" value="ECO:0007669"/>
    <property type="project" value="UniProtKB-SubCell"/>
</dbReference>
<evidence type="ECO:0000256" key="13">
    <source>
        <dbReference type="ARBA" id="ARBA00023209"/>
    </source>
</evidence>
<dbReference type="SMART" id="SM00155">
    <property type="entry name" value="PLDc"/>
    <property type="match status" value="2"/>
</dbReference>
<evidence type="ECO:0000256" key="16">
    <source>
        <dbReference type="SAM" id="Phobius"/>
    </source>
</evidence>
<protein>
    <recommendedName>
        <fullName evidence="15">Cardiolipin synthase</fullName>
        <ecNumber evidence="15">2.7.8.-</ecNumber>
    </recommendedName>
</protein>
<comment type="subcellular location">
    <subcellularLocation>
        <location evidence="3">Cell membrane</location>
        <topology evidence="3">Multi-pass membrane protein</topology>
    </subcellularLocation>
    <subcellularLocation>
        <location evidence="2">Secreted</location>
    </subcellularLocation>
</comment>
<dbReference type="Gene3D" id="3.30.870.10">
    <property type="entry name" value="Endonuclease Chain A"/>
    <property type="match status" value="2"/>
</dbReference>
<dbReference type="GO" id="GO:0008808">
    <property type="term" value="F:cardiolipin synthase activity"/>
    <property type="evidence" value="ECO:0007669"/>
    <property type="project" value="UniProtKB-UniRule"/>
</dbReference>
<keyword evidence="9" id="KW-0677">Repeat</keyword>
<evidence type="ECO:0000256" key="9">
    <source>
        <dbReference type="ARBA" id="ARBA00022737"/>
    </source>
</evidence>
<keyword evidence="10 16" id="KW-1133">Transmembrane helix</keyword>
<keyword evidence="14" id="KW-1208">Phospholipid metabolism</keyword>
<feature type="transmembrane region" description="Helical" evidence="16">
    <location>
        <begin position="51"/>
        <end position="69"/>
    </location>
</feature>
<evidence type="ECO:0000256" key="5">
    <source>
        <dbReference type="ARBA" id="ARBA00022516"/>
    </source>
</evidence>
<dbReference type="CDD" id="cd09158">
    <property type="entry name" value="PLDc_EcCLS_like_2"/>
    <property type="match status" value="1"/>
</dbReference>
<evidence type="ECO:0000256" key="1">
    <source>
        <dbReference type="ARBA" id="ARBA00003145"/>
    </source>
</evidence>
<dbReference type="Pfam" id="PF13396">
    <property type="entry name" value="PLDc_N"/>
    <property type="match status" value="1"/>
</dbReference>
<keyword evidence="19" id="KW-1185">Reference proteome</keyword>
<keyword evidence="5" id="KW-0444">Lipid biosynthesis</keyword>
<name>A0A917C2J5_9HYPH</name>
<evidence type="ECO:0000256" key="11">
    <source>
        <dbReference type="ARBA" id="ARBA00023098"/>
    </source>
</evidence>
<accession>A0A917C2J5</accession>
<dbReference type="PANTHER" id="PTHR21248">
    <property type="entry name" value="CARDIOLIPIN SYNTHASE"/>
    <property type="match status" value="1"/>
</dbReference>
<evidence type="ECO:0000256" key="10">
    <source>
        <dbReference type="ARBA" id="ARBA00022989"/>
    </source>
</evidence>
<dbReference type="Pfam" id="PF13091">
    <property type="entry name" value="PLDc_2"/>
    <property type="match status" value="2"/>
</dbReference>
<reference evidence="18" key="1">
    <citation type="journal article" date="2014" name="Int. J. Syst. Evol. Microbiol.">
        <title>Complete genome sequence of Corynebacterium casei LMG S-19264T (=DSM 44701T), isolated from a smear-ripened cheese.</title>
        <authorList>
            <consortium name="US DOE Joint Genome Institute (JGI-PGF)"/>
            <person name="Walter F."/>
            <person name="Albersmeier A."/>
            <person name="Kalinowski J."/>
            <person name="Ruckert C."/>
        </authorList>
    </citation>
    <scope>NUCLEOTIDE SEQUENCE</scope>
    <source>
        <strain evidence="18">CCM 7897</strain>
    </source>
</reference>
<dbReference type="EC" id="2.7.8.-" evidence="15"/>
<reference evidence="18" key="2">
    <citation type="submission" date="2020-09" db="EMBL/GenBank/DDBJ databases">
        <authorList>
            <person name="Sun Q."/>
            <person name="Sedlacek I."/>
        </authorList>
    </citation>
    <scope>NUCLEOTIDE SEQUENCE</scope>
    <source>
        <strain evidence="18">CCM 7897</strain>
    </source>
</reference>
<dbReference type="GO" id="GO:0005576">
    <property type="term" value="C:extracellular region"/>
    <property type="evidence" value="ECO:0007669"/>
    <property type="project" value="UniProtKB-SubCell"/>
</dbReference>
<gene>
    <name evidence="18" type="primary">cls</name>
    <name evidence="18" type="ORF">GCM10007301_30640</name>
</gene>
<keyword evidence="4" id="KW-1003">Cell membrane</keyword>
<dbReference type="NCBIfam" id="TIGR04265">
    <property type="entry name" value="bac_cardiolipin"/>
    <property type="match status" value="1"/>
</dbReference>
<evidence type="ECO:0000256" key="12">
    <source>
        <dbReference type="ARBA" id="ARBA00023136"/>
    </source>
</evidence>
<feature type="transmembrane region" description="Helical" evidence="16">
    <location>
        <begin position="17"/>
        <end position="39"/>
    </location>
</feature>
<sequence length="492" mass="53178">MCAGIAHHRTAMHDSAVLAWVLFAAHVAVQIIFMVRALLRPHREPSSRLAWILVIALAPVVGVLAYVLFGDSNLGRRRLARLQAAFAALPPAGEVAGPAMEAGVPERYVPLFRVGHSVSHYLPVAGNRAALLPDSASAIAAMVADIDAARHSVHVLFYIWLADGSGLKVVEALKRAAARGVTCRAMADDLGSRAMIRSAHWREMEAAGVQLAAALPVGNPLLHLLFGRVDMRNHRKIVVIDNALTYCGSQNCADAAFAVKAKYAPWVDVMARFEGPVVRQNQHLFASNWMAQVNEDLGPLLRAPLPAAEPGFVAQVIGTGAGVRYSAMPEMFCALMNAARRELVITTPYYVPDEPLQAALCASARRGVATTIVFPARNDSWIVAAASRSYYRDLLEAGVEIREYAGGLLHAKTLTLDGDVTLIGSANIDRRSFELNAENNILLYDTAFTATVRARQQVFLDASAVVSRARVEGYSPARQLWNNLIAMLGPVL</sequence>
<dbReference type="CDD" id="cd09152">
    <property type="entry name" value="PLDc_EcCLS_like_1"/>
    <property type="match status" value="1"/>
</dbReference>
<evidence type="ECO:0000313" key="19">
    <source>
        <dbReference type="Proteomes" id="UP000606044"/>
    </source>
</evidence>
<keyword evidence="8 16" id="KW-0812">Transmembrane</keyword>
<evidence type="ECO:0000256" key="6">
    <source>
        <dbReference type="ARBA" id="ARBA00022525"/>
    </source>
</evidence>
<evidence type="ECO:0000256" key="7">
    <source>
        <dbReference type="ARBA" id="ARBA00022679"/>
    </source>
</evidence>
<dbReference type="InterPro" id="IPR027379">
    <property type="entry name" value="CLS_N"/>
</dbReference>
<keyword evidence="13" id="KW-0594">Phospholipid biosynthesis</keyword>
<keyword evidence="11" id="KW-0443">Lipid metabolism</keyword>
<evidence type="ECO:0000256" key="8">
    <source>
        <dbReference type="ARBA" id="ARBA00022692"/>
    </source>
</evidence>
<evidence type="ECO:0000256" key="2">
    <source>
        <dbReference type="ARBA" id="ARBA00004613"/>
    </source>
</evidence>
<dbReference type="PROSITE" id="PS50035">
    <property type="entry name" value="PLD"/>
    <property type="match status" value="2"/>
</dbReference>
<dbReference type="PANTHER" id="PTHR21248:SF22">
    <property type="entry name" value="PHOSPHOLIPASE D"/>
    <property type="match status" value="1"/>
</dbReference>
<keyword evidence="7" id="KW-0808">Transferase</keyword>
<organism evidence="18 19">
    <name type="scientific">Azorhizobium oxalatiphilum</name>
    <dbReference type="NCBI Taxonomy" id="980631"/>
    <lineage>
        <taxon>Bacteria</taxon>
        <taxon>Pseudomonadati</taxon>
        <taxon>Pseudomonadota</taxon>
        <taxon>Alphaproteobacteria</taxon>
        <taxon>Hyphomicrobiales</taxon>
        <taxon>Xanthobacteraceae</taxon>
        <taxon>Azorhizobium</taxon>
    </lineage>
</organism>
<comment type="caution">
    <text evidence="18">The sequence shown here is derived from an EMBL/GenBank/DDBJ whole genome shotgun (WGS) entry which is preliminary data.</text>
</comment>
<dbReference type="Proteomes" id="UP000606044">
    <property type="component" value="Unassembled WGS sequence"/>
</dbReference>
<dbReference type="AlphaFoldDB" id="A0A917C2J5"/>
<dbReference type="InterPro" id="IPR001736">
    <property type="entry name" value="PLipase_D/transphosphatidylase"/>
</dbReference>
<keyword evidence="12 16" id="KW-0472">Membrane</keyword>